<reference evidence="2" key="1">
    <citation type="journal article" date="2022" name="ISME J.">
        <title>Identification of active gaseous-alkane degraders at natural gas seeps.</title>
        <authorList>
            <person name="Farhan Ul Haque M."/>
            <person name="Hernandez M."/>
            <person name="Crombie A.T."/>
            <person name="Murrell J.C."/>
        </authorList>
    </citation>
    <scope>NUCLEOTIDE SEQUENCE</scope>
    <source>
        <strain evidence="2">PC2</strain>
    </source>
</reference>
<sequence>MAGTMLFSGGGVKAFSDGARRAIKGATALSQAARDPCPQGGAPDAKRAPLIDGFRGRDV</sequence>
<evidence type="ECO:0000313" key="2">
    <source>
        <dbReference type="EMBL" id="MCI4682725.1"/>
    </source>
</evidence>
<evidence type="ECO:0000313" key="3">
    <source>
        <dbReference type="Proteomes" id="UP001139104"/>
    </source>
</evidence>
<accession>A0ABS9Z5R6</accession>
<dbReference type="Proteomes" id="UP001139104">
    <property type="component" value="Unassembled WGS sequence"/>
</dbReference>
<organism evidence="2 3">
    <name type="scientific">Candidatus Rhodoblastus alkanivorans</name>
    <dbReference type="NCBI Taxonomy" id="2954117"/>
    <lineage>
        <taxon>Bacteria</taxon>
        <taxon>Pseudomonadati</taxon>
        <taxon>Pseudomonadota</taxon>
        <taxon>Alphaproteobacteria</taxon>
        <taxon>Hyphomicrobiales</taxon>
        <taxon>Rhodoblastaceae</taxon>
        <taxon>Rhodoblastus</taxon>
    </lineage>
</organism>
<dbReference type="RefSeq" id="WP_243066721.1">
    <property type="nucleotide sequence ID" value="NZ_JAIVFK010000032.1"/>
</dbReference>
<keyword evidence="3" id="KW-1185">Reference proteome</keyword>
<comment type="caution">
    <text evidence="2">The sequence shown here is derived from an EMBL/GenBank/DDBJ whole genome shotgun (WGS) entry which is preliminary data.</text>
</comment>
<dbReference type="EMBL" id="JAIVFP010000001">
    <property type="protein sequence ID" value="MCI4682725.1"/>
    <property type="molecule type" value="Genomic_DNA"/>
</dbReference>
<evidence type="ECO:0000256" key="1">
    <source>
        <dbReference type="SAM" id="MobiDB-lite"/>
    </source>
</evidence>
<feature type="compositionally biased region" description="Basic and acidic residues" evidence="1">
    <location>
        <begin position="44"/>
        <end position="59"/>
    </location>
</feature>
<proteinExistence type="predicted"/>
<protein>
    <submittedName>
        <fullName evidence="2">Uncharacterized protein</fullName>
    </submittedName>
</protein>
<gene>
    <name evidence="2" type="ORF">K2U94_08085</name>
</gene>
<name>A0ABS9Z5R6_9HYPH</name>
<feature type="region of interest" description="Disordered" evidence="1">
    <location>
        <begin position="27"/>
        <end position="59"/>
    </location>
</feature>